<accession>F6UT38</accession>
<keyword evidence="6" id="KW-0446">Lipid-binding</keyword>
<dbReference type="CDD" id="cd11762">
    <property type="entry name" value="SH3_FCHSD_2"/>
    <property type="match status" value="1"/>
</dbReference>
<keyword evidence="7" id="KW-0966">Cell projection</keyword>
<dbReference type="Gene3D" id="1.20.1270.60">
    <property type="entry name" value="Arfaptin homology (AH) domain/BAR domain"/>
    <property type="match status" value="1"/>
</dbReference>
<dbReference type="Ensembl" id="ENSCINT00000009201.3">
    <property type="protein sequence ID" value="ENSCINP00000009201.3"/>
    <property type="gene ID" value="ENSCING00000004451.3"/>
</dbReference>
<evidence type="ECO:0000313" key="14">
    <source>
        <dbReference type="Ensembl" id="ENSCINP00000009201.3"/>
    </source>
</evidence>
<keyword evidence="15" id="KW-1185">Reference proteome</keyword>
<feature type="coiled-coil region" evidence="10">
    <location>
        <begin position="142"/>
        <end position="169"/>
    </location>
</feature>
<dbReference type="SUPFAM" id="SSF103657">
    <property type="entry name" value="BAR/IMD domain-like"/>
    <property type="match status" value="1"/>
</dbReference>
<feature type="region of interest" description="Disordered" evidence="11">
    <location>
        <begin position="661"/>
        <end position="696"/>
    </location>
</feature>
<dbReference type="PROSITE" id="PS50002">
    <property type="entry name" value="SH3"/>
    <property type="match status" value="2"/>
</dbReference>
<dbReference type="GO" id="GO:0007274">
    <property type="term" value="P:neuromuscular synaptic transmission"/>
    <property type="evidence" value="ECO:0000318"/>
    <property type="project" value="GO_Central"/>
</dbReference>
<dbReference type="GO" id="GO:1902905">
    <property type="term" value="P:positive regulation of supramolecular fiber organization"/>
    <property type="evidence" value="ECO:0007669"/>
    <property type="project" value="UniProtKB-ARBA"/>
</dbReference>
<evidence type="ECO:0000256" key="5">
    <source>
        <dbReference type="ARBA" id="ARBA00023054"/>
    </source>
</evidence>
<dbReference type="SUPFAM" id="SSF50044">
    <property type="entry name" value="SH3-domain"/>
    <property type="match status" value="2"/>
</dbReference>
<evidence type="ECO:0000256" key="6">
    <source>
        <dbReference type="ARBA" id="ARBA00023121"/>
    </source>
</evidence>
<feature type="domain" description="F-BAR" evidence="13">
    <location>
        <begin position="23"/>
        <end position="301"/>
    </location>
</feature>
<dbReference type="FunFam" id="2.30.30.40:FF:000060">
    <property type="entry name" value="FCH and double SH3 domains protein 2"/>
    <property type="match status" value="1"/>
</dbReference>
<dbReference type="GO" id="GO:0042995">
    <property type="term" value="C:cell projection"/>
    <property type="evidence" value="ECO:0007669"/>
    <property type="project" value="UniProtKB-SubCell"/>
</dbReference>
<dbReference type="PANTHER" id="PTHR15735:SF21">
    <property type="entry name" value="PROTEIN NERVOUS WRECK"/>
    <property type="match status" value="1"/>
</dbReference>
<feature type="domain" description="SH3" evidence="12">
    <location>
        <begin position="501"/>
        <end position="562"/>
    </location>
</feature>
<dbReference type="STRING" id="7719.ENSCINP00000009201"/>
<evidence type="ECO:0000313" key="15">
    <source>
        <dbReference type="Proteomes" id="UP000008144"/>
    </source>
</evidence>
<name>F6UT38_CIOIN</name>
<evidence type="ECO:0000256" key="7">
    <source>
        <dbReference type="ARBA" id="ARBA00023273"/>
    </source>
</evidence>
<evidence type="ECO:0000259" key="13">
    <source>
        <dbReference type="PROSITE" id="PS51741"/>
    </source>
</evidence>
<dbReference type="HOGENOM" id="CLU_013546_0_0_1"/>
<keyword evidence="2 8" id="KW-0728">SH3 domain</keyword>
<dbReference type="CDD" id="cd11761">
    <property type="entry name" value="SH3_FCHSD_1"/>
    <property type="match status" value="1"/>
</dbReference>
<evidence type="ECO:0000256" key="8">
    <source>
        <dbReference type="PROSITE-ProRule" id="PRU00192"/>
    </source>
</evidence>
<dbReference type="GO" id="GO:0051495">
    <property type="term" value="P:positive regulation of cytoskeleton organization"/>
    <property type="evidence" value="ECO:0007669"/>
    <property type="project" value="UniProtKB-ARBA"/>
</dbReference>
<dbReference type="InterPro" id="IPR001452">
    <property type="entry name" value="SH3_domain"/>
</dbReference>
<dbReference type="FunFam" id="2.30.30.40:FF:000033">
    <property type="entry name" value="FCH and double SH3 domains protein 2"/>
    <property type="match status" value="1"/>
</dbReference>
<dbReference type="PRINTS" id="PR00452">
    <property type="entry name" value="SH3DOMAIN"/>
</dbReference>
<proteinExistence type="predicted"/>
<evidence type="ECO:0000256" key="4">
    <source>
        <dbReference type="ARBA" id="ARBA00022737"/>
    </source>
</evidence>
<protein>
    <submittedName>
        <fullName evidence="14">Uncharacterized protein</fullName>
    </submittedName>
</protein>
<dbReference type="SMART" id="SM00055">
    <property type="entry name" value="FCH"/>
    <property type="match status" value="1"/>
</dbReference>
<dbReference type="AlphaFoldDB" id="F6UT38"/>
<evidence type="ECO:0000256" key="9">
    <source>
        <dbReference type="PROSITE-ProRule" id="PRU01077"/>
    </source>
</evidence>
<dbReference type="EMBL" id="EAAA01001488">
    <property type="status" value="NOT_ANNOTATED_CDS"/>
    <property type="molecule type" value="Genomic_DNA"/>
</dbReference>
<dbReference type="PANTHER" id="PTHR15735">
    <property type="entry name" value="FCH AND DOUBLE SH3 DOMAINS PROTEIN"/>
    <property type="match status" value="1"/>
</dbReference>
<dbReference type="Proteomes" id="UP000008144">
    <property type="component" value="Chromosome 2"/>
</dbReference>
<dbReference type="InterPro" id="IPR031160">
    <property type="entry name" value="F_BAR_dom"/>
</dbReference>
<dbReference type="InterPro" id="IPR035460">
    <property type="entry name" value="FCHSD_SH3_1"/>
</dbReference>
<reference evidence="15" key="1">
    <citation type="journal article" date="2002" name="Science">
        <title>The draft genome of Ciona intestinalis: insights into chordate and vertebrate origins.</title>
        <authorList>
            <person name="Dehal P."/>
            <person name="Satou Y."/>
            <person name="Campbell R.K."/>
            <person name="Chapman J."/>
            <person name="Degnan B."/>
            <person name="De Tomaso A."/>
            <person name="Davidson B."/>
            <person name="Di Gregorio A."/>
            <person name="Gelpke M."/>
            <person name="Goodstein D.M."/>
            <person name="Harafuji N."/>
            <person name="Hastings K.E."/>
            <person name="Ho I."/>
            <person name="Hotta K."/>
            <person name="Huang W."/>
            <person name="Kawashima T."/>
            <person name="Lemaire P."/>
            <person name="Martinez D."/>
            <person name="Meinertzhagen I.A."/>
            <person name="Necula S."/>
            <person name="Nonaka M."/>
            <person name="Putnam N."/>
            <person name="Rash S."/>
            <person name="Saiga H."/>
            <person name="Satake M."/>
            <person name="Terry A."/>
            <person name="Yamada L."/>
            <person name="Wang H.G."/>
            <person name="Awazu S."/>
            <person name="Azumi K."/>
            <person name="Boore J."/>
            <person name="Branno M."/>
            <person name="Chin-Bow S."/>
            <person name="DeSantis R."/>
            <person name="Doyle S."/>
            <person name="Francino P."/>
            <person name="Keys D.N."/>
            <person name="Haga S."/>
            <person name="Hayashi H."/>
            <person name="Hino K."/>
            <person name="Imai K.S."/>
            <person name="Inaba K."/>
            <person name="Kano S."/>
            <person name="Kobayashi K."/>
            <person name="Kobayashi M."/>
            <person name="Lee B.I."/>
            <person name="Makabe K.W."/>
            <person name="Manohar C."/>
            <person name="Matassi G."/>
            <person name="Medina M."/>
            <person name="Mochizuki Y."/>
            <person name="Mount S."/>
            <person name="Morishita T."/>
            <person name="Miura S."/>
            <person name="Nakayama A."/>
            <person name="Nishizaka S."/>
            <person name="Nomoto H."/>
            <person name="Ohta F."/>
            <person name="Oishi K."/>
            <person name="Rigoutsos I."/>
            <person name="Sano M."/>
            <person name="Sasaki A."/>
            <person name="Sasakura Y."/>
            <person name="Shoguchi E."/>
            <person name="Shin-i T."/>
            <person name="Spagnuolo A."/>
            <person name="Stainier D."/>
            <person name="Suzuki M.M."/>
            <person name="Tassy O."/>
            <person name="Takatori N."/>
            <person name="Tokuoka M."/>
            <person name="Yagi K."/>
            <person name="Yoshizaki F."/>
            <person name="Wada S."/>
            <person name="Zhang C."/>
            <person name="Hyatt P.D."/>
            <person name="Larimer F."/>
            <person name="Detter C."/>
            <person name="Doggett N."/>
            <person name="Glavina T."/>
            <person name="Hawkins T."/>
            <person name="Richardson P."/>
            <person name="Lucas S."/>
            <person name="Kohara Y."/>
            <person name="Levine M."/>
            <person name="Satoh N."/>
            <person name="Rokhsar D.S."/>
        </authorList>
    </citation>
    <scope>NUCLEOTIDE SEQUENCE [LARGE SCALE GENOMIC DNA]</scope>
</reference>
<keyword evidence="4" id="KW-0677">Repeat</keyword>
<keyword evidence="3" id="KW-0597">Phosphoprotein</keyword>
<reference evidence="14" key="2">
    <citation type="journal article" date="2008" name="Genome Biol.">
        <title>Improved genome assembly and evidence-based global gene model set for the chordate Ciona intestinalis: new insight into intron and operon populations.</title>
        <authorList>
            <person name="Satou Y."/>
            <person name="Mineta K."/>
            <person name="Ogasawara M."/>
            <person name="Sasakura Y."/>
            <person name="Shoguchi E."/>
            <person name="Ueno K."/>
            <person name="Yamada L."/>
            <person name="Matsumoto J."/>
            <person name="Wasserscheid J."/>
            <person name="Dewar K."/>
            <person name="Wiley G.B."/>
            <person name="Macmil S.L."/>
            <person name="Roe B.A."/>
            <person name="Zeller R.W."/>
            <person name="Hastings K.E."/>
            <person name="Lemaire P."/>
            <person name="Lindquist E."/>
            <person name="Endo T."/>
            <person name="Hotta K."/>
            <person name="Inaba K."/>
        </authorList>
    </citation>
    <scope>NUCLEOTIDE SEQUENCE [LARGE SCALE GENOMIC DNA]</scope>
    <source>
        <strain evidence="14">wild type</strain>
    </source>
</reference>
<organism evidence="14 15">
    <name type="scientific">Ciona intestinalis</name>
    <name type="common">Transparent sea squirt</name>
    <name type="synonym">Ascidia intestinalis</name>
    <dbReference type="NCBI Taxonomy" id="7719"/>
    <lineage>
        <taxon>Eukaryota</taxon>
        <taxon>Metazoa</taxon>
        <taxon>Chordata</taxon>
        <taxon>Tunicata</taxon>
        <taxon>Ascidiacea</taxon>
        <taxon>Phlebobranchia</taxon>
        <taxon>Cionidae</taxon>
        <taxon>Ciona</taxon>
    </lineage>
</organism>
<evidence type="ECO:0000256" key="1">
    <source>
        <dbReference type="ARBA" id="ARBA00004316"/>
    </source>
</evidence>
<evidence type="ECO:0000256" key="11">
    <source>
        <dbReference type="SAM" id="MobiDB-lite"/>
    </source>
</evidence>
<dbReference type="Pfam" id="PF00018">
    <property type="entry name" value="SH3_1"/>
    <property type="match status" value="2"/>
</dbReference>
<evidence type="ECO:0000259" key="12">
    <source>
        <dbReference type="PROSITE" id="PS50002"/>
    </source>
</evidence>
<dbReference type="GO" id="GO:0030833">
    <property type="term" value="P:regulation of actin filament polymerization"/>
    <property type="evidence" value="ECO:0000318"/>
    <property type="project" value="GO_Central"/>
</dbReference>
<dbReference type="OMA" id="TPMMEEP"/>
<reference evidence="14" key="3">
    <citation type="submission" date="2025-08" db="UniProtKB">
        <authorList>
            <consortium name="Ensembl"/>
        </authorList>
    </citation>
    <scope>IDENTIFICATION</scope>
</reference>
<dbReference type="Gene3D" id="2.30.30.40">
    <property type="entry name" value="SH3 Domains"/>
    <property type="match status" value="2"/>
</dbReference>
<feature type="coiled-coil region" evidence="10">
    <location>
        <begin position="373"/>
        <end position="412"/>
    </location>
</feature>
<dbReference type="InterPro" id="IPR036028">
    <property type="entry name" value="SH3-like_dom_sf"/>
</dbReference>
<dbReference type="GO" id="GO:0031594">
    <property type="term" value="C:neuromuscular junction"/>
    <property type="evidence" value="ECO:0000318"/>
    <property type="project" value="GO_Central"/>
</dbReference>
<dbReference type="GO" id="GO:0008289">
    <property type="term" value="F:lipid binding"/>
    <property type="evidence" value="ECO:0007669"/>
    <property type="project" value="UniProtKB-KW"/>
</dbReference>
<dbReference type="SMART" id="SM00326">
    <property type="entry name" value="SH3"/>
    <property type="match status" value="2"/>
</dbReference>
<dbReference type="PROSITE" id="PS51741">
    <property type="entry name" value="F_BAR"/>
    <property type="match status" value="1"/>
</dbReference>
<dbReference type="GO" id="GO:0055037">
    <property type="term" value="C:recycling endosome"/>
    <property type="evidence" value="ECO:0000318"/>
    <property type="project" value="GO_Central"/>
</dbReference>
<evidence type="ECO:0000256" key="2">
    <source>
        <dbReference type="ARBA" id="ARBA00022443"/>
    </source>
</evidence>
<comment type="subcellular location">
    <subcellularLocation>
        <location evidence="1">Cell projection</location>
    </subcellularLocation>
</comment>
<dbReference type="Pfam" id="PF00611">
    <property type="entry name" value="FCH"/>
    <property type="match status" value="1"/>
</dbReference>
<reference evidence="14" key="4">
    <citation type="submission" date="2025-09" db="UniProtKB">
        <authorList>
            <consortium name="Ensembl"/>
        </authorList>
    </citation>
    <scope>IDENTIFICATION</scope>
</reference>
<evidence type="ECO:0000256" key="10">
    <source>
        <dbReference type="SAM" id="Coils"/>
    </source>
</evidence>
<keyword evidence="5 9" id="KW-0175">Coiled coil</keyword>
<feature type="domain" description="SH3" evidence="12">
    <location>
        <begin position="598"/>
        <end position="661"/>
    </location>
</feature>
<dbReference type="FunCoup" id="F6UT38">
    <property type="interactions" value="112"/>
</dbReference>
<dbReference type="GeneTree" id="ENSGT00510000046732"/>
<dbReference type="InterPro" id="IPR027267">
    <property type="entry name" value="AH/BAR_dom_sf"/>
</dbReference>
<evidence type="ECO:0000256" key="3">
    <source>
        <dbReference type="ARBA" id="ARBA00022553"/>
    </source>
</evidence>
<dbReference type="InterPro" id="IPR001060">
    <property type="entry name" value="FCH_dom"/>
</dbReference>
<dbReference type="InParanoid" id="F6UT38"/>
<sequence length="696" mass="79025">MWSLAFDERSWNLPSLNATADKAKLTQLLKTTQLEQLSKLQNKHQQECELLDDIRNFGKQRSQLDKDYGQALQKLVVQYQKRESTPSVETEDTEKKTVQVVWKSVLEATDKAGQARIAASEYYKNNIYEAAKNCKAQKDVHLKKCQDLLNNLQNEITETVKELTKAKKKYYDLEQVSQNASDKYQEVNDRLRKNQTSLFKSKAGLEKAFQKLQQKCDESSKSSTVARNEYLLMLAAANCHQKRYYETDMPEAMRILDGNLFAKFQDYLGLLCKFELQACTASQEAHTHALHDAGKKIVTLWFMQISREYNIRCFLHENPVFEWGPRYEFEPCGNDEVGPKLTPEQPGEDNSLNREARKWTTRVVRDERNLQRLNKIKQGLESLSQKYAEVIAQETEVRLEKCREDLRRTETNHIGGEARLQLLRDVNVNVDTWLESARAQMYIGMPGVKWYVCPGVTRKKGLIQSKAKDFVDDETFDEDDHVMMVGEKDDLSLPSSDHSRNYPVTCTVTYPYQATRTDELTITVGDRIEVVEDGDLDQWVKARDATGRMGYIPENYLEFPANPATPHHHYALPPGDYNDTLGSSSSGSITSGTSSLTTNFCLAKAIYEYEACSEEELSFPEGAIISIISKDDNGIDDGWWKGELNGKIGVFPGLVVEDMGSCNSNVKEPASPEDSPTSEIPPSFRPPTPSSSPSHS</sequence>
<dbReference type="FunFam" id="1.20.1270.60:FF:000101">
    <property type="entry name" value="F-BAR and double SH3 domains protein 2 isoform X6"/>
    <property type="match status" value="1"/>
</dbReference>